<accession>A0ABU6TEJ6</accession>
<dbReference type="Proteomes" id="UP001341840">
    <property type="component" value="Unassembled WGS sequence"/>
</dbReference>
<keyword evidence="4" id="KW-1185">Reference proteome</keyword>
<feature type="region of interest" description="Disordered" evidence="1">
    <location>
        <begin position="139"/>
        <end position="164"/>
    </location>
</feature>
<feature type="region of interest" description="Disordered" evidence="1">
    <location>
        <begin position="1"/>
        <end position="24"/>
    </location>
</feature>
<dbReference type="EMBL" id="JASCZI010090846">
    <property type="protein sequence ID" value="MED6147122.1"/>
    <property type="molecule type" value="Genomic_DNA"/>
</dbReference>
<evidence type="ECO:0000256" key="1">
    <source>
        <dbReference type="SAM" id="MobiDB-lite"/>
    </source>
</evidence>
<name>A0ABU6TEJ6_9FABA</name>
<dbReference type="InterPro" id="IPR004332">
    <property type="entry name" value="Transposase_MuDR"/>
</dbReference>
<sequence>MLDYNSIDDSDYEEESSCQNTNEDGKSRTLLLELDLYTKHVEEPSMECAAVEYSMDGGVEFMLGHKMQNRQAVLMAVKNYNIRRNAEYRVIESGRLKYYSRCGRIQWFASVCFTNRPLSINVVAPDDVAMLDYNSIDDSDNEEELSCQSTKEDEEVPNTPDGGPRLVLPAPLPIPNLDEVPSFFQQLDLYTKHVEDPSMECAAVEYSMDGRVEFMLGNKMQNRQAVLMAVKNYSIRRNAEYMVVESDWLKYYCRCKNHAGGCLWMIRVALRQNLGYRYA</sequence>
<organism evidence="3 4">
    <name type="scientific">Stylosanthes scabra</name>
    <dbReference type="NCBI Taxonomy" id="79078"/>
    <lineage>
        <taxon>Eukaryota</taxon>
        <taxon>Viridiplantae</taxon>
        <taxon>Streptophyta</taxon>
        <taxon>Embryophyta</taxon>
        <taxon>Tracheophyta</taxon>
        <taxon>Spermatophyta</taxon>
        <taxon>Magnoliopsida</taxon>
        <taxon>eudicotyledons</taxon>
        <taxon>Gunneridae</taxon>
        <taxon>Pentapetalae</taxon>
        <taxon>rosids</taxon>
        <taxon>fabids</taxon>
        <taxon>Fabales</taxon>
        <taxon>Fabaceae</taxon>
        <taxon>Papilionoideae</taxon>
        <taxon>50 kb inversion clade</taxon>
        <taxon>dalbergioids sensu lato</taxon>
        <taxon>Dalbergieae</taxon>
        <taxon>Pterocarpus clade</taxon>
        <taxon>Stylosanthes</taxon>
    </lineage>
</organism>
<dbReference type="Pfam" id="PF03108">
    <property type="entry name" value="DBD_Tnp_Mut"/>
    <property type="match status" value="1"/>
</dbReference>
<comment type="caution">
    <text evidence="3">The sequence shown here is derived from an EMBL/GenBank/DDBJ whole genome shotgun (WGS) entry which is preliminary data.</text>
</comment>
<evidence type="ECO:0000313" key="4">
    <source>
        <dbReference type="Proteomes" id="UP001341840"/>
    </source>
</evidence>
<proteinExistence type="predicted"/>
<evidence type="ECO:0000313" key="3">
    <source>
        <dbReference type="EMBL" id="MED6147122.1"/>
    </source>
</evidence>
<feature type="domain" description="Transposase MuDR plant" evidence="2">
    <location>
        <begin position="215"/>
        <end position="272"/>
    </location>
</feature>
<protein>
    <recommendedName>
        <fullName evidence="2">Transposase MuDR plant domain-containing protein</fullName>
    </recommendedName>
</protein>
<evidence type="ECO:0000259" key="2">
    <source>
        <dbReference type="Pfam" id="PF03108"/>
    </source>
</evidence>
<feature type="compositionally biased region" description="Acidic residues" evidence="1">
    <location>
        <begin position="1"/>
        <end position="16"/>
    </location>
</feature>
<reference evidence="3 4" key="1">
    <citation type="journal article" date="2023" name="Plants (Basel)">
        <title>Bridging the Gap: Combining Genomics and Transcriptomics Approaches to Understand Stylosanthes scabra, an Orphan Legume from the Brazilian Caatinga.</title>
        <authorList>
            <person name="Ferreira-Neto J.R.C."/>
            <person name="da Silva M.D."/>
            <person name="Binneck E."/>
            <person name="de Melo N.F."/>
            <person name="da Silva R.H."/>
            <person name="de Melo A.L.T.M."/>
            <person name="Pandolfi V."/>
            <person name="Bustamante F.O."/>
            <person name="Brasileiro-Vidal A.C."/>
            <person name="Benko-Iseppon A.M."/>
        </authorList>
    </citation>
    <scope>NUCLEOTIDE SEQUENCE [LARGE SCALE GENOMIC DNA]</scope>
    <source>
        <tissue evidence="3">Leaves</tissue>
    </source>
</reference>
<gene>
    <name evidence="3" type="ORF">PIB30_041047</name>
</gene>